<organism evidence="6 7">
    <name type="scientific">Capsella rubella</name>
    <dbReference type="NCBI Taxonomy" id="81985"/>
    <lineage>
        <taxon>Eukaryota</taxon>
        <taxon>Viridiplantae</taxon>
        <taxon>Streptophyta</taxon>
        <taxon>Embryophyta</taxon>
        <taxon>Tracheophyta</taxon>
        <taxon>Spermatophyta</taxon>
        <taxon>Magnoliopsida</taxon>
        <taxon>eudicotyledons</taxon>
        <taxon>Gunneridae</taxon>
        <taxon>Pentapetalae</taxon>
        <taxon>rosids</taxon>
        <taxon>malvids</taxon>
        <taxon>Brassicales</taxon>
        <taxon>Brassicaceae</taxon>
        <taxon>Camelineae</taxon>
        <taxon>Capsella</taxon>
    </lineage>
</organism>
<dbReference type="Proteomes" id="UP000029121">
    <property type="component" value="Unassembled WGS sequence"/>
</dbReference>
<keyword evidence="3" id="KW-0863">Zinc-finger</keyword>
<dbReference type="Pfam" id="PF22926">
    <property type="entry name" value="C1-like_CT"/>
    <property type="match status" value="1"/>
</dbReference>
<evidence type="ECO:0000256" key="4">
    <source>
        <dbReference type="ARBA" id="ARBA00022833"/>
    </source>
</evidence>
<name>R0EYF8_9BRAS</name>
<evidence type="ECO:0000256" key="3">
    <source>
        <dbReference type="ARBA" id="ARBA00022771"/>
    </source>
</evidence>
<evidence type="ECO:0000313" key="6">
    <source>
        <dbReference type="EMBL" id="EOA14327.1"/>
    </source>
</evidence>
<dbReference type="InterPro" id="IPR046349">
    <property type="entry name" value="C1-like_sf"/>
</dbReference>
<feature type="domain" description="Phorbol-ester/DAG-type" evidence="5">
    <location>
        <begin position="124"/>
        <end position="175"/>
    </location>
</feature>
<evidence type="ECO:0000256" key="2">
    <source>
        <dbReference type="ARBA" id="ARBA00022737"/>
    </source>
</evidence>
<dbReference type="EMBL" id="KB870812">
    <property type="protein sequence ID" value="EOA14327.1"/>
    <property type="molecule type" value="Genomic_DNA"/>
</dbReference>
<reference evidence="7" key="1">
    <citation type="journal article" date="2013" name="Nat. Genet.">
        <title>The Capsella rubella genome and the genomic consequences of rapid mating system evolution.</title>
        <authorList>
            <person name="Slotte T."/>
            <person name="Hazzouri K.M."/>
            <person name="Agren J.A."/>
            <person name="Koenig D."/>
            <person name="Maumus F."/>
            <person name="Guo Y.L."/>
            <person name="Steige K."/>
            <person name="Platts A.E."/>
            <person name="Escobar J.S."/>
            <person name="Newman L.K."/>
            <person name="Wang W."/>
            <person name="Mandakova T."/>
            <person name="Vello E."/>
            <person name="Smith L.M."/>
            <person name="Henz S.R."/>
            <person name="Steffen J."/>
            <person name="Takuno S."/>
            <person name="Brandvain Y."/>
            <person name="Coop G."/>
            <person name="Andolfatto P."/>
            <person name="Hu T.T."/>
            <person name="Blanchette M."/>
            <person name="Clark R.M."/>
            <person name="Quesneville H."/>
            <person name="Nordborg M."/>
            <person name="Gaut B.S."/>
            <person name="Lysak M.A."/>
            <person name="Jenkins J."/>
            <person name="Grimwood J."/>
            <person name="Chapman J."/>
            <person name="Prochnik S."/>
            <person name="Shu S."/>
            <person name="Rokhsar D."/>
            <person name="Schmutz J."/>
            <person name="Weigel D."/>
            <person name="Wright S.I."/>
        </authorList>
    </citation>
    <scope>NUCLEOTIDE SEQUENCE [LARGE SCALE GENOMIC DNA]</scope>
    <source>
        <strain evidence="7">cv. Monte Gargano</strain>
    </source>
</reference>
<protein>
    <recommendedName>
        <fullName evidence="5">Phorbol-ester/DAG-type domain-containing protein</fullName>
    </recommendedName>
</protein>
<dbReference type="PROSITE" id="PS50081">
    <property type="entry name" value="ZF_DAG_PE_2"/>
    <property type="match status" value="1"/>
</dbReference>
<dbReference type="InterPro" id="IPR054483">
    <property type="entry name" value="DC1-like_CT"/>
</dbReference>
<keyword evidence="7" id="KW-1185">Reference proteome</keyword>
<dbReference type="InterPro" id="IPR053192">
    <property type="entry name" value="Vacuole_Formation_Reg"/>
</dbReference>
<gene>
    <name evidence="6" type="ORF">CARUB_v10027503mg</name>
</gene>
<dbReference type="InterPro" id="IPR002219">
    <property type="entry name" value="PKC_DAG/PE"/>
</dbReference>
<dbReference type="SMART" id="SM00109">
    <property type="entry name" value="C1"/>
    <property type="match status" value="4"/>
</dbReference>
<dbReference type="InterPro" id="IPR001965">
    <property type="entry name" value="Znf_PHD"/>
</dbReference>
<keyword evidence="2" id="KW-0677">Repeat</keyword>
<proteinExistence type="predicted"/>
<sequence>MDKTAVNLPIHEHPLFPSSRTIEGECDGCHVNNYIYRGYFCNEPYCYIWFHKECAEAPREIINHSFHPQHALLLTNDPRDAPCDLCGQELSFPSYSCSTCEFKVDLACGMKPSPLAIEHPMCHDHPLVFLKVREEKVPCELCKESVDGPSYSCLECGVYFHVNCVHLSKEVHHPCHSIHPLKLIASESFTDDDAESGCRLCGKIPDDVLYHCSICNFTSCVGCTKNPPPLVIEHIKTHEHPLTLFLRRATCICDVCGDESECALYVCLQCDFITARACIDLPRVININRHDHRIYFTHHLGEGYSKCGVCHKNVSQYKGAYFCSVCPDFAVHSSCAVRTDVWDGVELEGTPEITEDVSPFKVVGNNLIRHFSHKRHILKLHKDVVVQEEHVWCAACIHPVGFDPIYRCKKCPFILHEKCANLPKQKRLVFGIRPYKLIKGGTGVIDCKLCGILSDGFTYISKDWLDVDVHCGSLDEPLLHDGHEHPLYFDKIEDHYCDGCGNDVNDFILRCEDCDFDLCLSCAKLPKKIWHKNDGHPLFLCCGKEEDVSGTKCWCDICEKELDPSIWFYTCCDCGVTLHAKCVLGDFSRLTPGSVFVFGGTENELEVVLNNHNTRPFCIQCHSRCKASVILQDSNEENVYICSRSCLSIYLGEEI</sequence>
<evidence type="ECO:0000256" key="1">
    <source>
        <dbReference type="ARBA" id="ARBA00022723"/>
    </source>
</evidence>
<dbReference type="SUPFAM" id="SSF57889">
    <property type="entry name" value="Cysteine-rich domain"/>
    <property type="match status" value="5"/>
</dbReference>
<dbReference type="AlphaFoldDB" id="R0EYF8"/>
<accession>R0EYF8</accession>
<dbReference type="PANTHER" id="PTHR32410:SF159">
    <property type="entry name" value="CYSTEINE_HISTIDINE-RICH C1 DOMAIN FAMILY PROTEIN"/>
    <property type="match status" value="1"/>
</dbReference>
<keyword evidence="1" id="KW-0479">Metal-binding</keyword>
<evidence type="ECO:0000313" key="7">
    <source>
        <dbReference type="Proteomes" id="UP000029121"/>
    </source>
</evidence>
<dbReference type="OrthoDB" id="938199at2759"/>
<dbReference type="InterPro" id="IPR004146">
    <property type="entry name" value="DC1"/>
</dbReference>
<dbReference type="KEGG" id="crb:17875584"/>
<keyword evidence="4" id="KW-0862">Zinc</keyword>
<dbReference type="SMART" id="SM00249">
    <property type="entry name" value="PHD"/>
    <property type="match status" value="3"/>
</dbReference>
<dbReference type="STRING" id="81985.R0EYF8"/>
<dbReference type="GO" id="GO:0008270">
    <property type="term" value="F:zinc ion binding"/>
    <property type="evidence" value="ECO:0007669"/>
    <property type="project" value="UniProtKB-KW"/>
</dbReference>
<dbReference type="Pfam" id="PF03107">
    <property type="entry name" value="C1_2"/>
    <property type="match status" value="8"/>
</dbReference>
<evidence type="ECO:0000259" key="5">
    <source>
        <dbReference type="PROSITE" id="PS50081"/>
    </source>
</evidence>
<dbReference type="eggNOG" id="ENOG502RANS">
    <property type="taxonomic scope" value="Eukaryota"/>
</dbReference>
<dbReference type="PANTHER" id="PTHR32410">
    <property type="entry name" value="CYSTEINE/HISTIDINE-RICH C1 DOMAIN FAMILY PROTEIN"/>
    <property type="match status" value="1"/>
</dbReference>